<proteinExistence type="predicted"/>
<evidence type="ECO:0000313" key="2">
    <source>
        <dbReference type="Proteomes" id="UP000239425"/>
    </source>
</evidence>
<keyword evidence="2" id="KW-1185">Reference proteome</keyword>
<protein>
    <submittedName>
        <fullName evidence="1">Uncharacterized protein</fullName>
    </submittedName>
</protein>
<name>A0A2S5RI05_9PROT</name>
<accession>A0A2S5RI05</accession>
<comment type="caution">
    <text evidence="1">The sequence shown here is derived from an EMBL/GenBank/DDBJ whole genome shotgun (WGS) entry which is preliminary data.</text>
</comment>
<dbReference type="AlphaFoldDB" id="A0A2S5RI05"/>
<sequence length="65" mass="7496">MYKESLLTCFIVNFFGLFDASIDGDKKINKSFTGQKEKFRDAVHAVNLVHRMIGKTPQAMLLMHY</sequence>
<dbReference type="Proteomes" id="UP000239425">
    <property type="component" value="Unassembled WGS sequence"/>
</dbReference>
<reference evidence="1 2" key="1">
    <citation type="submission" date="2017-11" db="EMBL/GenBank/DDBJ databases">
        <title>Comparative genomic analysis of Holospora spp., intranuclear symbionts of paramecia.</title>
        <authorList>
            <person name="Garushyants S.K."/>
            <person name="Beliavskaya A."/>
            <person name="Malko D.B."/>
            <person name="Logacheva M.D."/>
            <person name="Rautian M.S."/>
            <person name="Gelfand M.S."/>
        </authorList>
    </citation>
    <scope>NUCLEOTIDE SEQUENCE [LARGE SCALE GENOMIC DNA]</scope>
    <source>
        <strain evidence="2">02AZ16</strain>
    </source>
</reference>
<organism evidence="1 2">
    <name type="scientific">Holospora curviuscula</name>
    <dbReference type="NCBI Taxonomy" id="1082868"/>
    <lineage>
        <taxon>Bacteria</taxon>
        <taxon>Pseudomonadati</taxon>
        <taxon>Pseudomonadota</taxon>
        <taxon>Alphaproteobacteria</taxon>
        <taxon>Holosporales</taxon>
        <taxon>Holosporaceae</taxon>
        <taxon>Holospora</taxon>
    </lineage>
</organism>
<evidence type="ECO:0000313" key="1">
    <source>
        <dbReference type="EMBL" id="PPE06940.1"/>
    </source>
</evidence>
<gene>
    <name evidence="1" type="ORF">HCUR_00002</name>
</gene>
<dbReference type="EMBL" id="PHHC01000002">
    <property type="protein sequence ID" value="PPE06940.1"/>
    <property type="molecule type" value="Genomic_DNA"/>
</dbReference>